<dbReference type="GO" id="GO:0016226">
    <property type="term" value="P:iron-sulfur cluster assembly"/>
    <property type="evidence" value="ECO:0007669"/>
    <property type="project" value="UniProtKB-UniRule"/>
</dbReference>
<dbReference type="AlphaFoldDB" id="A0A0B9GJR8"/>
<protein>
    <recommendedName>
        <fullName evidence="3">Fe-S assembly protein IscX</fullName>
    </recommendedName>
</protein>
<dbReference type="InterPro" id="IPR036762">
    <property type="entry name" value="IscX-like_sf"/>
</dbReference>
<evidence type="ECO:0008006" key="3">
    <source>
        <dbReference type="Google" id="ProtNLM"/>
    </source>
</evidence>
<dbReference type="EMBL" id="JWLZ01000026">
    <property type="protein sequence ID" value="KHT65040.1"/>
    <property type="molecule type" value="Genomic_DNA"/>
</dbReference>
<name>A0A0B9GJR8_9GAMM</name>
<dbReference type="GO" id="GO:0005829">
    <property type="term" value="C:cytosol"/>
    <property type="evidence" value="ECO:0007669"/>
    <property type="project" value="TreeGrafter"/>
</dbReference>
<dbReference type="RefSeq" id="WP_039457914.1">
    <property type="nucleotide sequence ID" value="NZ_JWLZ01000026.1"/>
</dbReference>
<dbReference type="SUPFAM" id="SSF140319">
    <property type="entry name" value="IscX-like"/>
    <property type="match status" value="1"/>
</dbReference>
<evidence type="ECO:0000313" key="1">
    <source>
        <dbReference type="EMBL" id="KHT65040.1"/>
    </source>
</evidence>
<comment type="caution">
    <text evidence="1">The sequence shown here is derived from an EMBL/GenBank/DDBJ whole genome shotgun (WGS) entry which is preliminary data.</text>
</comment>
<dbReference type="Pfam" id="PF04384">
    <property type="entry name" value="Fe-S_assembly"/>
    <property type="match status" value="1"/>
</dbReference>
<evidence type="ECO:0000313" key="2">
    <source>
        <dbReference type="Proteomes" id="UP000031278"/>
    </source>
</evidence>
<dbReference type="NCBIfam" id="TIGR03412">
    <property type="entry name" value="iscX_yfhJ"/>
    <property type="match status" value="1"/>
</dbReference>
<dbReference type="GO" id="GO:0008198">
    <property type="term" value="F:ferrous iron binding"/>
    <property type="evidence" value="ECO:0007669"/>
    <property type="project" value="TreeGrafter"/>
</dbReference>
<organism evidence="1 2">
    <name type="scientific">Photobacterium gaetbulicola</name>
    <dbReference type="NCBI Taxonomy" id="1295392"/>
    <lineage>
        <taxon>Bacteria</taxon>
        <taxon>Pseudomonadati</taxon>
        <taxon>Pseudomonadota</taxon>
        <taxon>Gammaproteobacteria</taxon>
        <taxon>Vibrionales</taxon>
        <taxon>Vibrionaceae</taxon>
        <taxon>Photobacterium</taxon>
    </lineage>
</organism>
<dbReference type="Proteomes" id="UP000031278">
    <property type="component" value="Unassembled WGS sequence"/>
</dbReference>
<dbReference type="PANTHER" id="PTHR37532:SF1">
    <property type="entry name" value="PROTEIN ISCX"/>
    <property type="match status" value="1"/>
</dbReference>
<sequence length="66" mass="7743">MGLKWIDSRDLAIELSELHPDVDPVTIRFTDLREWVLALDDFDDDPNHCSERVLEAIQMCWIEEAD</sequence>
<proteinExistence type="predicted"/>
<dbReference type="PIRSF" id="PIRSF039003">
    <property type="entry name" value="IscX"/>
    <property type="match status" value="1"/>
</dbReference>
<dbReference type="Gene3D" id="1.10.10.600">
    <property type="entry name" value="IscX-like"/>
    <property type="match status" value="1"/>
</dbReference>
<reference evidence="1 2" key="1">
    <citation type="submission" date="2014-12" db="EMBL/GenBank/DDBJ databases">
        <title>Genome sequencing of Photobacterium gaetbulicola AD005a.</title>
        <authorList>
            <person name="Adrian T.G.S."/>
            <person name="Chan K.G."/>
        </authorList>
    </citation>
    <scope>NUCLEOTIDE SEQUENCE [LARGE SCALE GENOMIC DNA]</scope>
    <source>
        <strain evidence="1 2">AD005a</strain>
    </source>
</reference>
<dbReference type="InterPro" id="IPR007479">
    <property type="entry name" value="ISC_FeS_clus_asmbl_IscsX"/>
</dbReference>
<accession>A0A0B9GJR8</accession>
<dbReference type="PANTHER" id="PTHR37532">
    <property type="entry name" value="PROTEIN ISCX"/>
    <property type="match status" value="1"/>
</dbReference>
<gene>
    <name evidence="1" type="ORF">RJ45_03165</name>
</gene>